<dbReference type="OrthoDB" id="761857at2"/>
<dbReference type="RefSeq" id="WP_014033257.1">
    <property type="nucleotide sequence ID" value="NC_015945.1"/>
</dbReference>
<organism evidence="1 2">
    <name type="scientific">Allomuricauda ruestringensis (strain DSM 13258 / CIP 107369 / LMG 19739 / B1)</name>
    <name type="common">Muricauda ruestringensis</name>
    <dbReference type="NCBI Taxonomy" id="886377"/>
    <lineage>
        <taxon>Bacteria</taxon>
        <taxon>Pseudomonadati</taxon>
        <taxon>Bacteroidota</taxon>
        <taxon>Flavobacteriia</taxon>
        <taxon>Flavobacteriales</taxon>
        <taxon>Flavobacteriaceae</taxon>
        <taxon>Flagellimonas</taxon>
    </lineage>
</organism>
<proteinExistence type="predicted"/>
<dbReference type="eggNOG" id="ENOG503394Z">
    <property type="taxonomic scope" value="Bacteria"/>
</dbReference>
<accession>G2PKF7</accession>
<dbReference type="KEGG" id="mrs:Murru_1937"/>
<dbReference type="Proteomes" id="UP000008908">
    <property type="component" value="Chromosome"/>
</dbReference>
<sequence length="301" mass="35206">MDELEQITSKELESFPSLSQYKSDLSKLGKLDLSQLNVEQRLDKIYDLARTIPGSIGWMKPEQFNYHSFYRVRKNIDKSVEDITLVQTYSYPPPKACFENGRANLKGKSVFYCSNEADAAIRETKPEKDDEIYLSVWKGIAKNSIKIGNLLPPNLNRQNIWSHMAKEVFEQTINSLPSKVGDRSNHILTLYRFFAEKFRSEQKPYYLTSIISWEYLYGQMWRDFIVYPSYLSNERFCNMAFHPNSVNQNLKFDKLIKLKVMGHNSDGPIFKIGSKVGYIENTKMLWREKTGQEINLFKKIK</sequence>
<name>G2PKF7_ALLRU</name>
<gene>
    <name evidence="1" type="ordered locus">Murru_1937</name>
</gene>
<evidence type="ECO:0000313" key="2">
    <source>
        <dbReference type="Proteomes" id="UP000008908"/>
    </source>
</evidence>
<dbReference type="EMBL" id="CP002999">
    <property type="protein sequence ID" value="AEM70976.1"/>
    <property type="molecule type" value="Genomic_DNA"/>
</dbReference>
<reference evidence="2" key="1">
    <citation type="submission" date="2011-08" db="EMBL/GenBank/DDBJ databases">
        <title>The complete genome of Muricauda ruestringensis DSM 13258.</title>
        <authorList>
            <person name="Lucas S."/>
            <person name="Han J."/>
            <person name="Lapidus A."/>
            <person name="Bruce D."/>
            <person name="Goodwin L."/>
            <person name="Pitluck S."/>
            <person name="Peters L."/>
            <person name="Kyrpides N."/>
            <person name="Mavromatis K."/>
            <person name="Ivanova N."/>
            <person name="Ovchinnikova G."/>
            <person name="Teshima H."/>
            <person name="Detter J.C."/>
            <person name="Tapia R."/>
            <person name="Han C."/>
            <person name="Land M."/>
            <person name="Hauser L."/>
            <person name="Markowitz V."/>
            <person name="Cheng J.-F."/>
            <person name="Hugenholtz P."/>
            <person name="Woyke T."/>
            <person name="Wu D."/>
            <person name="Spring S."/>
            <person name="Schroeder M."/>
            <person name="Brambilla E."/>
            <person name="Klenk H.-P."/>
            <person name="Eisen J.A."/>
        </authorList>
    </citation>
    <scope>NUCLEOTIDE SEQUENCE [LARGE SCALE GENOMIC DNA]</scope>
    <source>
        <strain evidence="2">DSM 13258 / LMG 19739 / B1</strain>
    </source>
</reference>
<protein>
    <submittedName>
        <fullName evidence="1">Uncharacterized protein</fullName>
    </submittedName>
</protein>
<dbReference type="HOGENOM" id="CLU_923825_0_0_10"/>
<keyword evidence="2" id="KW-1185">Reference proteome</keyword>
<dbReference type="AlphaFoldDB" id="G2PKF7"/>
<dbReference type="STRING" id="886377.Murru_1937"/>
<evidence type="ECO:0000313" key="1">
    <source>
        <dbReference type="EMBL" id="AEM70976.1"/>
    </source>
</evidence>
<reference evidence="1 2" key="2">
    <citation type="journal article" date="2012" name="Stand. Genomic Sci.">
        <title>Complete genome sequence of the facultatively anaerobic, appendaged bacterium Muricauda ruestringensis type strain (B1(T)).</title>
        <authorList>
            <person name="Huntemann M."/>
            <person name="Teshima H."/>
            <person name="Lapidus A."/>
            <person name="Nolan M."/>
            <person name="Lucas S."/>
            <person name="Hammon N."/>
            <person name="Deshpande S."/>
            <person name="Cheng J.F."/>
            <person name="Tapia R."/>
            <person name="Goodwin L.A."/>
            <person name="Pitluck S."/>
            <person name="Liolios K."/>
            <person name="Pagani I."/>
            <person name="Ivanova N."/>
            <person name="Mavromatis K."/>
            <person name="Mikhailova N."/>
            <person name="Pati A."/>
            <person name="Chen A."/>
            <person name="Palaniappan K."/>
            <person name="Land M."/>
            <person name="Hauser L."/>
            <person name="Pan C."/>
            <person name="Brambilla E.M."/>
            <person name="Rohde M."/>
            <person name="Spring S."/>
            <person name="Goker M."/>
            <person name="Detter J.C."/>
            <person name="Bristow J."/>
            <person name="Eisen J.A."/>
            <person name="Markowitz V."/>
            <person name="Hugenholtz P."/>
            <person name="Kyrpides N.C."/>
            <person name="Klenk H.P."/>
            <person name="Woyke T."/>
        </authorList>
    </citation>
    <scope>NUCLEOTIDE SEQUENCE [LARGE SCALE GENOMIC DNA]</scope>
    <source>
        <strain evidence="2">DSM 13258 / LMG 19739 / B1</strain>
    </source>
</reference>